<feature type="chain" id="PRO_5047391764" evidence="1">
    <location>
        <begin position="27"/>
        <end position="289"/>
    </location>
</feature>
<dbReference type="SUPFAM" id="SSF140459">
    <property type="entry name" value="PE/PPE dimer-like"/>
    <property type="match status" value="1"/>
</dbReference>
<protein>
    <submittedName>
        <fullName evidence="4">PE domain-containing protein</fullName>
    </submittedName>
</protein>
<dbReference type="RefSeq" id="WP_285190661.1">
    <property type="nucleotide sequence ID" value="NZ_CP126981.1"/>
</dbReference>
<feature type="domain" description="PE" evidence="2">
    <location>
        <begin position="4"/>
        <end position="94"/>
    </location>
</feature>
<dbReference type="InterPro" id="IPR022171">
    <property type="entry name" value="PPE_C"/>
</dbReference>
<evidence type="ECO:0000313" key="4">
    <source>
        <dbReference type="EMBL" id="WIM89913.1"/>
    </source>
</evidence>
<evidence type="ECO:0000259" key="3">
    <source>
        <dbReference type="Pfam" id="PF12484"/>
    </source>
</evidence>
<dbReference type="Gene3D" id="1.10.287.850">
    <property type="entry name" value="HP0062-like domain"/>
    <property type="match status" value="1"/>
</dbReference>
<feature type="signal peptide" evidence="1">
    <location>
        <begin position="1"/>
        <end position="26"/>
    </location>
</feature>
<dbReference type="InterPro" id="IPR000084">
    <property type="entry name" value="PE-PGRS_N"/>
</dbReference>
<gene>
    <name evidence="4" type="ORF">PT015_11075</name>
</gene>
<dbReference type="Proteomes" id="UP001236585">
    <property type="component" value="Chromosome"/>
</dbReference>
<feature type="domain" description="PPE family C-terminal" evidence="3">
    <location>
        <begin position="203"/>
        <end position="286"/>
    </location>
</feature>
<name>A0ABY8W210_9MYCO</name>
<organism evidence="4 5">
    <name type="scientific">Candidatus Mycobacterium wuenschmannii</name>
    <dbReference type="NCBI Taxonomy" id="3027808"/>
    <lineage>
        <taxon>Bacteria</taxon>
        <taxon>Bacillati</taxon>
        <taxon>Actinomycetota</taxon>
        <taxon>Actinomycetes</taxon>
        <taxon>Mycobacteriales</taxon>
        <taxon>Mycobacteriaceae</taxon>
        <taxon>Mycobacterium</taxon>
    </lineage>
</organism>
<dbReference type="EMBL" id="CP126981">
    <property type="protein sequence ID" value="WIM89913.1"/>
    <property type="molecule type" value="Genomic_DNA"/>
</dbReference>
<keyword evidence="1" id="KW-0732">Signal</keyword>
<dbReference type="InterPro" id="IPR038332">
    <property type="entry name" value="PPE_sf"/>
</dbReference>
<evidence type="ECO:0000259" key="2">
    <source>
        <dbReference type="Pfam" id="PF00934"/>
    </source>
</evidence>
<reference evidence="4 5" key="1">
    <citation type="journal article" date="2023" name="Microbiol. Resour. Announc.">
        <title>Complete Genome Sequence of Mycobacterium wuenschmanii, a novel Nontuberculous Mycobacterium Isolated from a captive population of Amazon Milk Frogs.</title>
        <authorList>
            <person name="Hicks J."/>
            <person name="Zeineldin M."/>
            <person name="Ward H."/>
            <person name="Wuenschmann A."/>
            <person name="Camp P."/>
            <person name="Farrell D."/>
            <person name="Lehman K."/>
            <person name="Thacker T."/>
            <person name="Cuthbert E."/>
        </authorList>
    </citation>
    <scope>NUCLEOTIDE SEQUENCE [LARGE SCALE GENOMIC DNA]</scope>
    <source>
        <strain evidence="4 5">Wuenschmanii</strain>
    </source>
</reference>
<keyword evidence="5" id="KW-1185">Reference proteome</keyword>
<dbReference type="Pfam" id="PF00934">
    <property type="entry name" value="PE"/>
    <property type="match status" value="1"/>
</dbReference>
<accession>A0ABY8W210</accession>
<evidence type="ECO:0000313" key="5">
    <source>
        <dbReference type="Proteomes" id="UP001236585"/>
    </source>
</evidence>
<evidence type="ECO:0000256" key="1">
    <source>
        <dbReference type="SAM" id="SignalP"/>
    </source>
</evidence>
<dbReference type="Pfam" id="PF12484">
    <property type="entry name" value="PPE-SVP"/>
    <property type="match status" value="1"/>
</dbReference>
<sequence length="289" mass="27636">MSFVTAQSPALTAAATKLQHLGTAMAAQNTAMAAPTTNVAPAAADGVSALQALQFSAYGTWYQQVSQQAEAVHQMLVNTLGSNAGAYGDTEATNQATTGSNSLTGLLNSLTGGASPAAPGDTGISSSSGAGLATAFNGLQNFGAASSDMFDLSQGQYAPEAQAAADSSGLAGGGAAVAVPATTGTAGAVTPMGGAGLGALPVTAGVGQASSIGKLSVPPAWTVSEVGAASPVPTTSPAAGWTSPAPHAGQVNTMPAGVPSVASGGRSGLGVGAPRYGVKHTVMPKPTVV</sequence>
<proteinExistence type="predicted"/>